<dbReference type="Pfam" id="PF19630">
    <property type="entry name" value="DUF6134"/>
    <property type="match status" value="1"/>
</dbReference>
<accession>A0A7C0XDF3</accession>
<name>A0A7C0XDF3_UNCW3</name>
<dbReference type="Proteomes" id="UP000885931">
    <property type="component" value="Unassembled WGS sequence"/>
</dbReference>
<gene>
    <name evidence="1" type="ORF">ENG67_05155</name>
</gene>
<sequence length="224" mass="25473">MWNLLLTVLLGTNGGGLATGEKVYDFYVSGQKKGEIKYVVDTLREGDTLLYRFTSLTLLEGDTVDSTVVIFRNDFTPVSSEKHLNTPQTGKMTLKVTYKPDKATINLETASGSKEMDVKYKDRVYDNEEITLILPYLNFGGKDQIEIRDLSSFSGTVVKIKVKRKGQEEIDLNGEKAKAERYDLKFLGKSVSVYYDPEKRCMVYYLDKTQKIEMKSRTPGKEVR</sequence>
<organism evidence="1">
    <name type="scientific">candidate division WOR-3 bacterium</name>
    <dbReference type="NCBI Taxonomy" id="2052148"/>
    <lineage>
        <taxon>Bacteria</taxon>
        <taxon>Bacteria division WOR-3</taxon>
    </lineage>
</organism>
<evidence type="ECO:0008006" key="2">
    <source>
        <dbReference type="Google" id="ProtNLM"/>
    </source>
</evidence>
<dbReference type="InterPro" id="IPR045767">
    <property type="entry name" value="DUF6134"/>
</dbReference>
<reference evidence="1" key="1">
    <citation type="journal article" date="2020" name="mSystems">
        <title>Genome- and Community-Level Interaction Insights into Carbon Utilization and Element Cycling Functions of Hydrothermarchaeota in Hydrothermal Sediment.</title>
        <authorList>
            <person name="Zhou Z."/>
            <person name="Liu Y."/>
            <person name="Xu W."/>
            <person name="Pan J."/>
            <person name="Luo Z.H."/>
            <person name="Li M."/>
        </authorList>
    </citation>
    <scope>NUCLEOTIDE SEQUENCE [LARGE SCALE GENOMIC DNA]</scope>
    <source>
        <strain evidence="1">HyVt-237</strain>
    </source>
</reference>
<dbReference type="EMBL" id="DRBW01000193">
    <property type="protein sequence ID" value="HDM90577.1"/>
    <property type="molecule type" value="Genomic_DNA"/>
</dbReference>
<comment type="caution">
    <text evidence="1">The sequence shown here is derived from an EMBL/GenBank/DDBJ whole genome shotgun (WGS) entry which is preliminary data.</text>
</comment>
<dbReference type="AlphaFoldDB" id="A0A7C0XDF3"/>
<proteinExistence type="predicted"/>
<evidence type="ECO:0000313" key="1">
    <source>
        <dbReference type="EMBL" id="HDM90577.1"/>
    </source>
</evidence>
<protein>
    <recommendedName>
        <fullName evidence="2">DUF3108 domain-containing protein</fullName>
    </recommendedName>
</protein>